<dbReference type="InterPro" id="IPR045584">
    <property type="entry name" value="Pilin-like"/>
</dbReference>
<protein>
    <recommendedName>
        <fullName evidence="5">PHA accumulation regulator DNA-binding-like protein</fullName>
    </recommendedName>
</protein>
<keyword evidence="2" id="KW-1133">Transmembrane helix</keyword>
<accession>B7KDJ3</accession>
<name>B7KDJ3_GLOC7</name>
<evidence type="ECO:0000256" key="2">
    <source>
        <dbReference type="SAM" id="Phobius"/>
    </source>
</evidence>
<dbReference type="HOGENOM" id="CLU_1522728_0_0_3"/>
<dbReference type="EMBL" id="CP001291">
    <property type="protein sequence ID" value="ACK70295.1"/>
    <property type="molecule type" value="Genomic_DNA"/>
</dbReference>
<evidence type="ECO:0000313" key="4">
    <source>
        <dbReference type="Proteomes" id="UP000002384"/>
    </source>
</evidence>
<keyword evidence="1" id="KW-0175">Coiled coil</keyword>
<keyword evidence="2" id="KW-0812">Transmembrane</keyword>
<dbReference type="InterPro" id="IPR012902">
    <property type="entry name" value="N_methyl_site"/>
</dbReference>
<dbReference type="PROSITE" id="PS00409">
    <property type="entry name" value="PROKAR_NTER_METHYL"/>
    <property type="match status" value="1"/>
</dbReference>
<dbReference type="STRING" id="65393.PCC7424_1863"/>
<proteinExistence type="predicted"/>
<keyword evidence="4" id="KW-1185">Reference proteome</keyword>
<dbReference type="eggNOG" id="COG2165">
    <property type="taxonomic scope" value="Bacteria"/>
</dbReference>
<gene>
    <name evidence="3" type="ordered locus">PCC7424_1863</name>
</gene>
<evidence type="ECO:0008006" key="5">
    <source>
        <dbReference type="Google" id="ProtNLM"/>
    </source>
</evidence>
<dbReference type="SUPFAM" id="SSF54523">
    <property type="entry name" value="Pili subunits"/>
    <property type="match status" value="1"/>
</dbReference>
<dbReference type="AlphaFoldDB" id="B7KDJ3"/>
<evidence type="ECO:0000256" key="1">
    <source>
        <dbReference type="SAM" id="Coils"/>
    </source>
</evidence>
<feature type="coiled-coil region" evidence="1">
    <location>
        <begin position="43"/>
        <end position="70"/>
    </location>
</feature>
<reference evidence="4" key="1">
    <citation type="journal article" date="2011" name="MBio">
        <title>Novel metabolic attributes of the genus Cyanothece, comprising a group of unicellular nitrogen-fixing Cyanobacteria.</title>
        <authorList>
            <person name="Bandyopadhyay A."/>
            <person name="Elvitigala T."/>
            <person name="Welsh E."/>
            <person name="Stockel J."/>
            <person name="Liberton M."/>
            <person name="Min H."/>
            <person name="Sherman L.A."/>
            <person name="Pakrasi H.B."/>
        </authorList>
    </citation>
    <scope>NUCLEOTIDE SEQUENCE [LARGE SCALE GENOMIC DNA]</scope>
    <source>
        <strain evidence="4">PCC 7424</strain>
    </source>
</reference>
<dbReference type="OrthoDB" id="468456at2"/>
<dbReference type="Proteomes" id="UP000002384">
    <property type="component" value="Chromosome"/>
</dbReference>
<dbReference type="RefSeq" id="WP_012599238.1">
    <property type="nucleotide sequence ID" value="NC_011729.1"/>
</dbReference>
<sequence>MKKLLLLKNTQSGMTLVESLVITMILGFLATLAVPNFLNFLKQQQLNKANEDLELRIRQVQNLAQRENVAYTLEFQEEGGEFEYRAYKNGETPDDDDWKLALDKPLDNITLHLDYGTKILFNHDGTINTDGDDDETIKVNEKIALSLENLNPPPKRCVVIKTLLGVIEAQKNDYCN</sequence>
<keyword evidence="2" id="KW-0472">Membrane</keyword>
<dbReference type="KEGG" id="cyc:PCC7424_1863"/>
<dbReference type="Gene3D" id="3.30.700.10">
    <property type="entry name" value="Glycoprotein, Type 4 Pilin"/>
    <property type="match status" value="1"/>
</dbReference>
<organism evidence="3 4">
    <name type="scientific">Gloeothece citriformis (strain PCC 7424)</name>
    <name type="common">Cyanothece sp. (strain PCC 7424)</name>
    <dbReference type="NCBI Taxonomy" id="65393"/>
    <lineage>
        <taxon>Bacteria</taxon>
        <taxon>Bacillati</taxon>
        <taxon>Cyanobacteriota</taxon>
        <taxon>Cyanophyceae</taxon>
        <taxon>Oscillatoriophycideae</taxon>
        <taxon>Chroococcales</taxon>
        <taxon>Aphanothecaceae</taxon>
        <taxon>Gloeothece</taxon>
        <taxon>Gloeothece citriformis</taxon>
    </lineage>
</organism>
<evidence type="ECO:0000313" key="3">
    <source>
        <dbReference type="EMBL" id="ACK70295.1"/>
    </source>
</evidence>
<feature type="transmembrane region" description="Helical" evidence="2">
    <location>
        <begin position="20"/>
        <end position="41"/>
    </location>
</feature>